<protein>
    <submittedName>
        <fullName evidence="1">Uncharacterized protein</fullName>
    </submittedName>
</protein>
<sequence>MGVRLTKIDAGLLSKIRSFASSTADKAHAVWLFDYQTDLDAHPIEGVESMFILSANQTFFTGL</sequence>
<name>A0ABT0PIT5_9GAMM</name>
<dbReference type="RefSeq" id="WP_249700837.1">
    <property type="nucleotide sequence ID" value="NZ_JAMFLX010000023.1"/>
</dbReference>
<keyword evidence="2" id="KW-1185">Reference proteome</keyword>
<organism evidence="1 2">
    <name type="scientific">Parendozoicomonas callyspongiae</name>
    <dbReference type="NCBI Taxonomy" id="2942213"/>
    <lineage>
        <taxon>Bacteria</taxon>
        <taxon>Pseudomonadati</taxon>
        <taxon>Pseudomonadota</taxon>
        <taxon>Gammaproteobacteria</taxon>
        <taxon>Oceanospirillales</taxon>
        <taxon>Endozoicomonadaceae</taxon>
        <taxon>Parendozoicomonas</taxon>
    </lineage>
</organism>
<dbReference type="Proteomes" id="UP001203338">
    <property type="component" value="Unassembled WGS sequence"/>
</dbReference>
<proteinExistence type="predicted"/>
<reference evidence="1 2" key="1">
    <citation type="submission" date="2022-05" db="EMBL/GenBank/DDBJ databases">
        <authorList>
            <person name="Park J.-S."/>
        </authorList>
    </citation>
    <scope>NUCLEOTIDE SEQUENCE [LARGE SCALE GENOMIC DNA]</scope>
    <source>
        <strain evidence="1 2">2012CJ34-2</strain>
    </source>
</reference>
<accession>A0ABT0PIT5</accession>
<evidence type="ECO:0000313" key="2">
    <source>
        <dbReference type="Proteomes" id="UP001203338"/>
    </source>
</evidence>
<comment type="caution">
    <text evidence="1">The sequence shown here is derived from an EMBL/GenBank/DDBJ whole genome shotgun (WGS) entry which is preliminary data.</text>
</comment>
<gene>
    <name evidence="1" type="ORF">M3P05_15400</name>
</gene>
<dbReference type="EMBL" id="JAMFLX010000023">
    <property type="protein sequence ID" value="MCL6271309.1"/>
    <property type="molecule type" value="Genomic_DNA"/>
</dbReference>
<evidence type="ECO:0000313" key="1">
    <source>
        <dbReference type="EMBL" id="MCL6271309.1"/>
    </source>
</evidence>